<feature type="transmembrane region" description="Helical" evidence="7">
    <location>
        <begin position="464"/>
        <end position="486"/>
    </location>
</feature>
<dbReference type="EC" id="3.2.1.52" evidence="3"/>
<feature type="domain" description="Glycoside hydrolase family 20 catalytic" evidence="9">
    <location>
        <begin position="162"/>
        <end position="302"/>
    </location>
</feature>
<dbReference type="EMBL" id="CH991565">
    <property type="protein sequence ID" value="EDQ86534.1"/>
    <property type="molecule type" value="Genomic_DNA"/>
</dbReference>
<comment type="similarity">
    <text evidence="2">Belongs to the glycosyl hydrolase 20 family.</text>
</comment>
<dbReference type="PRINTS" id="PR00738">
    <property type="entry name" value="GLHYDRLASE20"/>
</dbReference>
<dbReference type="KEGG" id="mbr:MONBRDRAFT_38414"/>
<dbReference type="Pfam" id="PF00728">
    <property type="entry name" value="Glyco_hydro_20"/>
    <property type="match status" value="1"/>
</dbReference>
<dbReference type="Pfam" id="PF14845">
    <property type="entry name" value="Glycohydro_20b2"/>
    <property type="match status" value="1"/>
</dbReference>
<keyword evidence="7" id="KW-1133">Transmembrane helix</keyword>
<evidence type="ECO:0000256" key="5">
    <source>
        <dbReference type="ARBA" id="ARBA00023180"/>
    </source>
</evidence>
<dbReference type="GO" id="GO:0005975">
    <property type="term" value="P:carbohydrate metabolic process"/>
    <property type="evidence" value="ECO:0007669"/>
    <property type="project" value="InterPro"/>
</dbReference>
<dbReference type="RefSeq" id="XP_001748647.1">
    <property type="nucleotide sequence ID" value="XM_001748595.1"/>
</dbReference>
<dbReference type="Proteomes" id="UP000001357">
    <property type="component" value="Unassembled WGS sequence"/>
</dbReference>
<keyword evidence="7" id="KW-0812">Transmembrane</keyword>
<dbReference type="PANTHER" id="PTHR22600">
    <property type="entry name" value="BETA-HEXOSAMINIDASE"/>
    <property type="match status" value="1"/>
</dbReference>
<organism evidence="11 12">
    <name type="scientific">Monosiga brevicollis</name>
    <name type="common">Choanoflagellate</name>
    <dbReference type="NCBI Taxonomy" id="81824"/>
    <lineage>
        <taxon>Eukaryota</taxon>
        <taxon>Choanoflagellata</taxon>
        <taxon>Craspedida</taxon>
        <taxon>Salpingoecidae</taxon>
        <taxon>Monosiga</taxon>
    </lineage>
</organism>
<gene>
    <name evidence="11" type="ORF">MONBRDRAFT_38414</name>
</gene>
<dbReference type="GO" id="GO:0004563">
    <property type="term" value="F:beta-N-acetylhexosaminidase activity"/>
    <property type="evidence" value="ECO:0000318"/>
    <property type="project" value="GO_Central"/>
</dbReference>
<dbReference type="SUPFAM" id="SSF55545">
    <property type="entry name" value="beta-N-acetylhexosaminidase-like domain"/>
    <property type="match status" value="1"/>
</dbReference>
<accession>A9V7L0</accession>
<keyword evidence="6" id="KW-0326">Glycosidase</keyword>
<evidence type="ECO:0000259" key="9">
    <source>
        <dbReference type="Pfam" id="PF00728"/>
    </source>
</evidence>
<dbReference type="InterPro" id="IPR029018">
    <property type="entry name" value="Hex-like_dom2"/>
</dbReference>
<evidence type="ECO:0000313" key="11">
    <source>
        <dbReference type="EMBL" id="EDQ86534.1"/>
    </source>
</evidence>
<dbReference type="InterPro" id="IPR025705">
    <property type="entry name" value="Beta_hexosaminidase_sua/sub"/>
</dbReference>
<comment type="catalytic activity">
    <reaction evidence="1">
        <text>Hydrolysis of terminal non-reducing N-acetyl-D-hexosamine residues in N-acetyl-beta-D-hexosaminides.</text>
        <dbReference type="EC" id="3.2.1.52"/>
    </reaction>
</comment>
<dbReference type="PANTHER" id="PTHR22600:SF21">
    <property type="entry name" value="BETA-HEXOSAMINIDASE A"/>
    <property type="match status" value="1"/>
</dbReference>
<reference evidence="11 12" key="1">
    <citation type="journal article" date="2008" name="Nature">
        <title>The genome of the choanoflagellate Monosiga brevicollis and the origin of metazoans.</title>
        <authorList>
            <consortium name="JGI Sequencing"/>
            <person name="King N."/>
            <person name="Westbrook M.J."/>
            <person name="Young S.L."/>
            <person name="Kuo A."/>
            <person name="Abedin M."/>
            <person name="Chapman J."/>
            <person name="Fairclough S."/>
            <person name="Hellsten U."/>
            <person name="Isogai Y."/>
            <person name="Letunic I."/>
            <person name="Marr M."/>
            <person name="Pincus D."/>
            <person name="Putnam N."/>
            <person name="Rokas A."/>
            <person name="Wright K.J."/>
            <person name="Zuzow R."/>
            <person name="Dirks W."/>
            <person name="Good M."/>
            <person name="Goodstein D."/>
            <person name="Lemons D."/>
            <person name="Li W."/>
            <person name="Lyons J.B."/>
            <person name="Morris A."/>
            <person name="Nichols S."/>
            <person name="Richter D.J."/>
            <person name="Salamov A."/>
            <person name="Bork P."/>
            <person name="Lim W.A."/>
            <person name="Manning G."/>
            <person name="Miller W.T."/>
            <person name="McGinnis W."/>
            <person name="Shapiro H."/>
            <person name="Tjian R."/>
            <person name="Grigoriev I.V."/>
            <person name="Rokhsar D."/>
        </authorList>
    </citation>
    <scope>NUCLEOTIDE SEQUENCE [LARGE SCALE GENOMIC DNA]</scope>
    <source>
        <strain evidence="12">MX1 / ATCC 50154</strain>
    </source>
</reference>
<protein>
    <recommendedName>
        <fullName evidence="3">beta-N-acetylhexosaminidase</fullName>
        <ecNumber evidence="3">3.2.1.52</ecNumber>
    </recommendedName>
</protein>
<evidence type="ECO:0000256" key="6">
    <source>
        <dbReference type="ARBA" id="ARBA00023295"/>
    </source>
</evidence>
<dbReference type="GeneID" id="5893886"/>
<dbReference type="GO" id="GO:0006491">
    <property type="term" value="P:N-glycan processing"/>
    <property type="evidence" value="ECO:0000318"/>
    <property type="project" value="GO_Central"/>
</dbReference>
<evidence type="ECO:0000256" key="1">
    <source>
        <dbReference type="ARBA" id="ARBA00001231"/>
    </source>
</evidence>
<proteinExistence type="inferred from homology"/>
<dbReference type="GO" id="GO:0016020">
    <property type="term" value="C:membrane"/>
    <property type="evidence" value="ECO:0000318"/>
    <property type="project" value="GO_Central"/>
</dbReference>
<dbReference type="InterPro" id="IPR015883">
    <property type="entry name" value="Glyco_hydro_20_cat"/>
</dbReference>
<evidence type="ECO:0000256" key="2">
    <source>
        <dbReference type="ARBA" id="ARBA00006285"/>
    </source>
</evidence>
<keyword evidence="5" id="KW-0325">Glycoprotein</keyword>
<evidence type="ECO:0000256" key="3">
    <source>
        <dbReference type="ARBA" id="ARBA00012663"/>
    </source>
</evidence>
<evidence type="ECO:0000313" key="12">
    <source>
        <dbReference type="Proteomes" id="UP000001357"/>
    </source>
</evidence>
<keyword evidence="7" id="KW-0472">Membrane</keyword>
<dbReference type="GO" id="GO:0005764">
    <property type="term" value="C:lysosome"/>
    <property type="evidence" value="ECO:0000318"/>
    <property type="project" value="GO_Central"/>
</dbReference>
<dbReference type="Gene3D" id="3.20.20.80">
    <property type="entry name" value="Glycosidases"/>
    <property type="match status" value="1"/>
</dbReference>
<dbReference type="InterPro" id="IPR029019">
    <property type="entry name" value="HEX_eukaryotic_N"/>
</dbReference>
<evidence type="ECO:0000256" key="4">
    <source>
        <dbReference type="ARBA" id="ARBA00022801"/>
    </source>
</evidence>
<evidence type="ECO:0000259" key="10">
    <source>
        <dbReference type="Pfam" id="PF14845"/>
    </source>
</evidence>
<keyword evidence="8" id="KW-0732">Signal</keyword>
<feature type="chain" id="PRO_5002744762" description="beta-N-acetylhexosaminidase" evidence="8">
    <location>
        <begin position="24"/>
        <end position="504"/>
    </location>
</feature>
<dbReference type="Gene3D" id="3.30.379.10">
    <property type="entry name" value="Chitobiase/beta-hexosaminidase domain 2-like"/>
    <property type="match status" value="1"/>
</dbReference>
<dbReference type="SUPFAM" id="SSF51445">
    <property type="entry name" value="(Trans)glycosidases"/>
    <property type="match status" value="1"/>
</dbReference>
<sequence length="504" mass="54706">MARTLILALAAVTLQVLFATAQARVSLWPLPRDMDISNGVQRADNTFFLSLTNRAADESNAFSKAVQHYSQILKDQLPAPDDSNKVARVTNAVLTVTDPDSPVDMAHLDSSYTLQQVADETTIHIKANTTMGAVYALETLSQLLGNGTLNFTTIHIQDYASFEHRGLVFDAASRYAPPSMVRQLIELLPSARINFLYLRFLDDAAVRLKLAASSDIFGNNNGVYDGFDMPGLVAYAAQFGVILVPEMNLPFHASALVGDDDVTFCTDEDRIIGNTTSPAALEMLAEVVADVGSTFNTSLISIVGRGADDQEVSRLAHDGDGCPRRLRHKGQPYGQFTQLEHFSIGVAATFSARAFCDVADCYPKDSSASNSSLPTYPISWLNDRQQDDVYTQSVLNYLFPTLHGFGGMLWNANTNLPVAEIDSLLASLSTHLEARGLPTCSCMTCNLSTSCNGTYTKVTVDAPVWHFGFIFGLALVCVIAVAVAGVEINYLSTPKYKSGYAEFN</sequence>
<dbReference type="AlphaFoldDB" id="A9V7L0"/>
<dbReference type="STRING" id="81824.A9V7L0"/>
<dbReference type="GO" id="GO:0030203">
    <property type="term" value="P:glycosaminoglycan metabolic process"/>
    <property type="evidence" value="ECO:0000318"/>
    <property type="project" value="GO_Central"/>
</dbReference>
<feature type="domain" description="Beta-hexosaminidase eukaryotic type N-terminal" evidence="10">
    <location>
        <begin position="27"/>
        <end position="143"/>
    </location>
</feature>
<evidence type="ECO:0000256" key="7">
    <source>
        <dbReference type="SAM" id="Phobius"/>
    </source>
</evidence>
<feature type="signal peptide" evidence="8">
    <location>
        <begin position="1"/>
        <end position="23"/>
    </location>
</feature>
<keyword evidence="4" id="KW-0378">Hydrolase</keyword>
<name>A9V7L0_MONBE</name>
<keyword evidence="12" id="KW-1185">Reference proteome</keyword>
<dbReference type="OMA" id="ETTIHIK"/>
<dbReference type="InterPro" id="IPR017853">
    <property type="entry name" value="GH"/>
</dbReference>
<dbReference type="eggNOG" id="KOG2499">
    <property type="taxonomic scope" value="Eukaryota"/>
</dbReference>
<evidence type="ECO:0000256" key="8">
    <source>
        <dbReference type="SAM" id="SignalP"/>
    </source>
</evidence>
<dbReference type="InParanoid" id="A9V7L0"/>